<dbReference type="InterPro" id="IPR013783">
    <property type="entry name" value="Ig-like_fold"/>
</dbReference>
<dbReference type="SUPFAM" id="SSF49265">
    <property type="entry name" value="Fibronectin type III"/>
    <property type="match status" value="1"/>
</dbReference>
<dbReference type="InterPro" id="IPR003961">
    <property type="entry name" value="FN3_dom"/>
</dbReference>
<dbReference type="Gene3D" id="2.60.40.10">
    <property type="entry name" value="Immunoglobulins"/>
    <property type="match status" value="2"/>
</dbReference>
<dbReference type="OrthoDB" id="6418878at2759"/>
<reference evidence="2 3" key="1">
    <citation type="submission" date="2017-03" db="EMBL/GenBank/DDBJ databases">
        <title>Genome Survey of Euroglyphus maynei.</title>
        <authorList>
            <person name="Arlian L.G."/>
            <person name="Morgan M.S."/>
            <person name="Rider S.D."/>
        </authorList>
    </citation>
    <scope>NUCLEOTIDE SEQUENCE [LARGE SCALE GENOMIC DNA]</scope>
    <source>
        <strain evidence="2">Arlian Lab</strain>
        <tissue evidence="2">Whole body</tissue>
    </source>
</reference>
<dbReference type="InterPro" id="IPR036116">
    <property type="entry name" value="FN3_sf"/>
</dbReference>
<dbReference type="AlphaFoldDB" id="A0A1Y3BXN0"/>
<dbReference type="EMBL" id="MUJZ01001938">
    <property type="protein sequence ID" value="OTF83835.1"/>
    <property type="molecule type" value="Genomic_DNA"/>
</dbReference>
<evidence type="ECO:0000313" key="3">
    <source>
        <dbReference type="Proteomes" id="UP000194236"/>
    </source>
</evidence>
<protein>
    <recommendedName>
        <fullName evidence="1">Fibronectin type-III domain-containing protein</fullName>
    </recommendedName>
</protein>
<sequence length="114" mass="13143">MEKRTIDDMTATANVNGQTWKELYINDVNVQSFILRELYPYCSYELQMKAQNSIGLSEPSQIVTFKTLEEMPGGPPLDVSVEPLSSNSLKIKWHPPDHYLQFGIQFGWCWSTIR</sequence>
<dbReference type="CDD" id="cd00063">
    <property type="entry name" value="FN3"/>
    <property type="match status" value="2"/>
</dbReference>
<accession>A0A1Y3BXN0</accession>
<comment type="caution">
    <text evidence="2">The sequence shown here is derived from an EMBL/GenBank/DDBJ whole genome shotgun (WGS) entry which is preliminary data.</text>
</comment>
<organism evidence="2 3">
    <name type="scientific">Euroglyphus maynei</name>
    <name type="common">Mayne's house dust mite</name>
    <dbReference type="NCBI Taxonomy" id="6958"/>
    <lineage>
        <taxon>Eukaryota</taxon>
        <taxon>Metazoa</taxon>
        <taxon>Ecdysozoa</taxon>
        <taxon>Arthropoda</taxon>
        <taxon>Chelicerata</taxon>
        <taxon>Arachnida</taxon>
        <taxon>Acari</taxon>
        <taxon>Acariformes</taxon>
        <taxon>Sarcoptiformes</taxon>
        <taxon>Astigmata</taxon>
        <taxon>Psoroptidia</taxon>
        <taxon>Analgoidea</taxon>
        <taxon>Pyroglyphidae</taxon>
        <taxon>Pyroglyphinae</taxon>
        <taxon>Euroglyphus</taxon>
    </lineage>
</organism>
<feature type="domain" description="Fibronectin type-III" evidence="1">
    <location>
        <begin position="1"/>
        <end position="70"/>
    </location>
</feature>
<dbReference type="Proteomes" id="UP000194236">
    <property type="component" value="Unassembled WGS sequence"/>
</dbReference>
<evidence type="ECO:0000259" key="1">
    <source>
        <dbReference type="PROSITE" id="PS50853"/>
    </source>
</evidence>
<name>A0A1Y3BXN0_EURMA</name>
<gene>
    <name evidence="2" type="ORF">BLA29_000946</name>
</gene>
<dbReference type="PROSITE" id="PS50853">
    <property type="entry name" value="FN3"/>
    <property type="match status" value="1"/>
</dbReference>
<evidence type="ECO:0000313" key="2">
    <source>
        <dbReference type="EMBL" id="OTF83835.1"/>
    </source>
</evidence>
<proteinExistence type="predicted"/>
<keyword evidence="3" id="KW-1185">Reference proteome</keyword>